<sequence length="102" mass="11677">MVELKSNDQDKKLGVNTTFSDIPVTVSRHKSLNSSKGVIGSRDLRFCLEEEMVKELSGITQAQGMNRKSIRRNIDIQTNKAMQAYFKHLTHRFRGRLLITVL</sequence>
<protein>
    <submittedName>
        <fullName evidence="1">Gag-like protein</fullName>
    </submittedName>
</protein>
<organism evidence="1 2">
    <name type="scientific">Plakobranchus ocellatus</name>
    <dbReference type="NCBI Taxonomy" id="259542"/>
    <lineage>
        <taxon>Eukaryota</taxon>
        <taxon>Metazoa</taxon>
        <taxon>Spiralia</taxon>
        <taxon>Lophotrochozoa</taxon>
        <taxon>Mollusca</taxon>
        <taxon>Gastropoda</taxon>
        <taxon>Heterobranchia</taxon>
        <taxon>Euthyneura</taxon>
        <taxon>Panpulmonata</taxon>
        <taxon>Sacoglossa</taxon>
        <taxon>Placobranchoidea</taxon>
        <taxon>Plakobranchidae</taxon>
        <taxon>Plakobranchus</taxon>
    </lineage>
</organism>
<dbReference type="EMBL" id="BLXT01007492">
    <property type="protein sequence ID" value="GFO39357.1"/>
    <property type="molecule type" value="Genomic_DNA"/>
</dbReference>
<proteinExistence type="predicted"/>
<reference evidence="1 2" key="1">
    <citation type="journal article" date="2021" name="Elife">
        <title>Chloroplast acquisition without the gene transfer in kleptoplastic sea slugs, Plakobranchus ocellatus.</title>
        <authorList>
            <person name="Maeda T."/>
            <person name="Takahashi S."/>
            <person name="Yoshida T."/>
            <person name="Shimamura S."/>
            <person name="Takaki Y."/>
            <person name="Nagai Y."/>
            <person name="Toyoda A."/>
            <person name="Suzuki Y."/>
            <person name="Arimoto A."/>
            <person name="Ishii H."/>
            <person name="Satoh N."/>
            <person name="Nishiyama T."/>
            <person name="Hasebe M."/>
            <person name="Maruyama T."/>
            <person name="Minagawa J."/>
            <person name="Obokata J."/>
            <person name="Shigenobu S."/>
        </authorList>
    </citation>
    <scope>NUCLEOTIDE SEQUENCE [LARGE SCALE GENOMIC DNA]</scope>
</reference>
<dbReference type="AlphaFoldDB" id="A0AAV4D5C4"/>
<dbReference type="Proteomes" id="UP000735302">
    <property type="component" value="Unassembled WGS sequence"/>
</dbReference>
<comment type="caution">
    <text evidence="1">The sequence shown here is derived from an EMBL/GenBank/DDBJ whole genome shotgun (WGS) entry which is preliminary data.</text>
</comment>
<keyword evidence="2" id="KW-1185">Reference proteome</keyword>
<evidence type="ECO:0000313" key="1">
    <source>
        <dbReference type="EMBL" id="GFO39357.1"/>
    </source>
</evidence>
<accession>A0AAV4D5C4</accession>
<evidence type="ECO:0000313" key="2">
    <source>
        <dbReference type="Proteomes" id="UP000735302"/>
    </source>
</evidence>
<gene>
    <name evidence="1" type="ORF">PoB_006586200</name>
</gene>
<name>A0AAV4D5C4_9GAST</name>